<proteinExistence type="predicted"/>
<reference evidence="3 4" key="1">
    <citation type="journal article" date="2019" name="Int. J. Syst. Evol. Microbiol.">
        <title>The Global Catalogue of Microorganisms (GCM) 10K type strain sequencing project: providing services to taxonomists for standard genome sequencing and annotation.</title>
        <authorList>
            <consortium name="The Broad Institute Genomics Platform"/>
            <consortium name="The Broad Institute Genome Sequencing Center for Infectious Disease"/>
            <person name="Wu L."/>
            <person name="Ma J."/>
        </authorList>
    </citation>
    <scope>NUCLEOTIDE SEQUENCE [LARGE SCALE GENOMIC DNA]</scope>
    <source>
        <strain evidence="3 4">XZYJ18</strain>
    </source>
</reference>
<dbReference type="PANTHER" id="PTHR38138:SF1">
    <property type="entry name" value="ARCHAEAL TYPE IV PILIN N-TERMINAL DOMAIN-CONTAINING PROTEIN"/>
    <property type="match status" value="1"/>
</dbReference>
<accession>A0ABD5PX74</accession>
<dbReference type="GeneID" id="73046010"/>
<dbReference type="NCBIfam" id="TIGR02537">
    <property type="entry name" value="arch_flag_Nterm"/>
    <property type="match status" value="1"/>
</dbReference>
<name>A0ABD5PX74_9EURY</name>
<feature type="domain" description="Archaeal Type IV pilin N-terminal" evidence="2">
    <location>
        <begin position="12"/>
        <end position="96"/>
    </location>
</feature>
<evidence type="ECO:0000313" key="3">
    <source>
        <dbReference type="EMBL" id="MFC4822945.1"/>
    </source>
</evidence>
<dbReference type="EMBL" id="JBHSHT010000001">
    <property type="protein sequence ID" value="MFC4822945.1"/>
    <property type="molecule type" value="Genomic_DNA"/>
</dbReference>
<comment type="caution">
    <text evidence="3">The sequence shown here is derived from an EMBL/GenBank/DDBJ whole genome shotgun (WGS) entry which is preliminary data.</text>
</comment>
<sequence length="165" mass="17301">MKLKALFKDDGAVSPVIGVILMVAITVILAAVIGTFVLGLGDRVSQAQPSATFSFDYAEDVEVGDDSDSNENFANITHDGGDGVEASQLKVDIDGTTVWNADNEPIAVTTNTDDWGTSKITAGSTVELYDPDDNGHIEDGDSVKIIWTASGSDKTAVIGESEVSF</sequence>
<keyword evidence="1" id="KW-0472">Membrane</keyword>
<dbReference type="AlphaFoldDB" id="A0ABD5PX74"/>
<keyword evidence="1" id="KW-0812">Transmembrane</keyword>
<dbReference type="Pfam" id="PF07790">
    <property type="entry name" value="Pilin_N"/>
    <property type="match status" value="1"/>
</dbReference>
<keyword evidence="4" id="KW-1185">Reference proteome</keyword>
<evidence type="ECO:0000259" key="2">
    <source>
        <dbReference type="Pfam" id="PF07790"/>
    </source>
</evidence>
<gene>
    <name evidence="3" type="ORF">ACFO9K_01595</name>
</gene>
<dbReference type="PANTHER" id="PTHR38138">
    <property type="entry name" value="VNG6441H"/>
    <property type="match status" value="1"/>
</dbReference>
<keyword evidence="1" id="KW-1133">Transmembrane helix</keyword>
<organism evidence="3 4">
    <name type="scientific">Halorussus aquaticus</name>
    <dbReference type="NCBI Taxonomy" id="2953748"/>
    <lineage>
        <taxon>Archaea</taxon>
        <taxon>Methanobacteriati</taxon>
        <taxon>Methanobacteriota</taxon>
        <taxon>Stenosarchaea group</taxon>
        <taxon>Halobacteria</taxon>
        <taxon>Halobacteriales</taxon>
        <taxon>Haladaptataceae</taxon>
        <taxon>Halorussus</taxon>
    </lineage>
</organism>
<dbReference type="InterPro" id="IPR013373">
    <property type="entry name" value="Flagellin/pilin_N_arc"/>
</dbReference>
<evidence type="ECO:0000256" key="1">
    <source>
        <dbReference type="SAM" id="Phobius"/>
    </source>
</evidence>
<dbReference type="RefSeq" id="WP_254267550.1">
    <property type="nucleotide sequence ID" value="NZ_CP100400.1"/>
</dbReference>
<evidence type="ECO:0000313" key="4">
    <source>
        <dbReference type="Proteomes" id="UP001595945"/>
    </source>
</evidence>
<protein>
    <submittedName>
        <fullName evidence="3">Type IV pilin</fullName>
    </submittedName>
</protein>
<feature type="transmembrane region" description="Helical" evidence="1">
    <location>
        <begin position="12"/>
        <end position="40"/>
    </location>
</feature>
<dbReference type="InterPro" id="IPR012859">
    <property type="entry name" value="Pilin_N_archaeal"/>
</dbReference>
<dbReference type="Proteomes" id="UP001595945">
    <property type="component" value="Unassembled WGS sequence"/>
</dbReference>